<accession>A0ACD3AKL8</accession>
<protein>
    <submittedName>
        <fullName evidence="1">Uncharacterized protein</fullName>
    </submittedName>
</protein>
<keyword evidence="2" id="KW-1185">Reference proteome</keyword>
<sequence length="246" mass="27845">MAPAVTPIPRLFSLNPVGADKLPAEDDLINAAEALLTSTRSWTKGKTYNKVEIYKRPKGGSADAWFCRVSRHRKEEASFDRLWKMLGKNRMEKEKEYIPEMTKVTLIKQVSDTQSIWSAYYALPPPLSPRIFTAYQVFRLVQYPQHQRRAVMVSIPVDLSSSEDKGLKELEERGTRGKYVCVEEILELEGGNVVEWRMATCGTPGGMIPKFLVNKQMPAKIAEDVPHLLAWLQSSRSSKSQAADEE</sequence>
<proteinExistence type="predicted"/>
<evidence type="ECO:0000313" key="2">
    <source>
        <dbReference type="Proteomes" id="UP000308600"/>
    </source>
</evidence>
<reference evidence="1 2" key="1">
    <citation type="journal article" date="2019" name="Nat. Ecol. Evol.">
        <title>Megaphylogeny resolves global patterns of mushroom evolution.</title>
        <authorList>
            <person name="Varga T."/>
            <person name="Krizsan K."/>
            <person name="Foldi C."/>
            <person name="Dima B."/>
            <person name="Sanchez-Garcia M."/>
            <person name="Sanchez-Ramirez S."/>
            <person name="Szollosi G.J."/>
            <person name="Szarkandi J.G."/>
            <person name="Papp V."/>
            <person name="Albert L."/>
            <person name="Andreopoulos W."/>
            <person name="Angelini C."/>
            <person name="Antonin V."/>
            <person name="Barry K.W."/>
            <person name="Bougher N.L."/>
            <person name="Buchanan P."/>
            <person name="Buyck B."/>
            <person name="Bense V."/>
            <person name="Catcheside P."/>
            <person name="Chovatia M."/>
            <person name="Cooper J."/>
            <person name="Damon W."/>
            <person name="Desjardin D."/>
            <person name="Finy P."/>
            <person name="Geml J."/>
            <person name="Haridas S."/>
            <person name="Hughes K."/>
            <person name="Justo A."/>
            <person name="Karasinski D."/>
            <person name="Kautmanova I."/>
            <person name="Kiss B."/>
            <person name="Kocsube S."/>
            <person name="Kotiranta H."/>
            <person name="LaButti K.M."/>
            <person name="Lechner B.E."/>
            <person name="Liimatainen K."/>
            <person name="Lipzen A."/>
            <person name="Lukacs Z."/>
            <person name="Mihaltcheva S."/>
            <person name="Morgado L.N."/>
            <person name="Niskanen T."/>
            <person name="Noordeloos M.E."/>
            <person name="Ohm R.A."/>
            <person name="Ortiz-Santana B."/>
            <person name="Ovrebo C."/>
            <person name="Racz N."/>
            <person name="Riley R."/>
            <person name="Savchenko A."/>
            <person name="Shiryaev A."/>
            <person name="Soop K."/>
            <person name="Spirin V."/>
            <person name="Szebenyi C."/>
            <person name="Tomsovsky M."/>
            <person name="Tulloss R.E."/>
            <person name="Uehling J."/>
            <person name="Grigoriev I.V."/>
            <person name="Vagvolgyi C."/>
            <person name="Papp T."/>
            <person name="Martin F.M."/>
            <person name="Miettinen O."/>
            <person name="Hibbett D.S."/>
            <person name="Nagy L.G."/>
        </authorList>
    </citation>
    <scope>NUCLEOTIDE SEQUENCE [LARGE SCALE GENOMIC DNA]</scope>
    <source>
        <strain evidence="1 2">NL-1719</strain>
    </source>
</reference>
<evidence type="ECO:0000313" key="1">
    <source>
        <dbReference type="EMBL" id="TFK66076.1"/>
    </source>
</evidence>
<name>A0ACD3AKL8_9AGAR</name>
<dbReference type="Proteomes" id="UP000308600">
    <property type="component" value="Unassembled WGS sequence"/>
</dbReference>
<gene>
    <name evidence="1" type="ORF">BDN72DRAFT_800424</name>
</gene>
<dbReference type="EMBL" id="ML208416">
    <property type="protein sequence ID" value="TFK66076.1"/>
    <property type="molecule type" value="Genomic_DNA"/>
</dbReference>
<organism evidence="1 2">
    <name type="scientific">Pluteus cervinus</name>
    <dbReference type="NCBI Taxonomy" id="181527"/>
    <lineage>
        <taxon>Eukaryota</taxon>
        <taxon>Fungi</taxon>
        <taxon>Dikarya</taxon>
        <taxon>Basidiomycota</taxon>
        <taxon>Agaricomycotina</taxon>
        <taxon>Agaricomycetes</taxon>
        <taxon>Agaricomycetidae</taxon>
        <taxon>Agaricales</taxon>
        <taxon>Pluteineae</taxon>
        <taxon>Pluteaceae</taxon>
        <taxon>Pluteus</taxon>
    </lineage>
</organism>